<keyword evidence="1" id="KW-1133">Transmembrane helix</keyword>
<protein>
    <submittedName>
        <fullName evidence="2">Uncharacterized protein</fullName>
    </submittedName>
</protein>
<proteinExistence type="predicted"/>
<name>A0A7G9YY97_9EURY</name>
<gene>
    <name evidence="2" type="ORF">FLHAOPAA_00011</name>
</gene>
<evidence type="ECO:0000256" key="1">
    <source>
        <dbReference type="SAM" id="Phobius"/>
    </source>
</evidence>
<keyword evidence="1" id="KW-0812">Transmembrane</keyword>
<evidence type="ECO:0000313" key="2">
    <source>
        <dbReference type="EMBL" id="QNO52981.1"/>
    </source>
</evidence>
<feature type="transmembrane region" description="Helical" evidence="1">
    <location>
        <begin position="283"/>
        <end position="301"/>
    </location>
</feature>
<keyword evidence="1" id="KW-0472">Membrane</keyword>
<dbReference type="AlphaFoldDB" id="A0A7G9YY97"/>
<dbReference type="EMBL" id="MT631527">
    <property type="protein sequence ID" value="QNO52981.1"/>
    <property type="molecule type" value="Genomic_DNA"/>
</dbReference>
<organism evidence="2">
    <name type="scientific">Candidatus Methanophagaceae archaeon ANME-1 ERB6</name>
    <dbReference type="NCBI Taxonomy" id="2759912"/>
    <lineage>
        <taxon>Archaea</taxon>
        <taxon>Methanobacteriati</taxon>
        <taxon>Methanobacteriota</taxon>
        <taxon>Stenosarchaea group</taxon>
        <taxon>Methanomicrobia</taxon>
        <taxon>Candidatus Methanophagales</taxon>
        <taxon>Candidatus Methanophagaceae</taxon>
    </lineage>
</organism>
<sequence length="319" mass="36997">MKKRSRVTLMTLMLTVIIFSTLSFSTPAAGSDELKRELLEEIISVDKPELFDDYGELYLAKAKTQAVIQGMEGKDVTWDTKEWVDIFLGIIDDFEEMADLSKSSVPSDHIEAIEIADNMDLNALSGYDISEIPMLAELALKRFYRSEGKFFEDISRNEKETKLKIEYEKISSISYKKGGIYTLSDASRMEFESRRDEWVYKRDMRKASEFIDEASSHLDKARNPSSEIVGAAFMEIIRARDSFEKAKKIYEKHKDKELENVKGIENEIKTVYHRLMLDTLKVVAIYLFILSFFTAIIWMDFRRWGEELDDTRLGEEVIV</sequence>
<reference evidence="2" key="1">
    <citation type="submission" date="2020-06" db="EMBL/GenBank/DDBJ databases">
        <title>Unique genomic features of the anaerobic methanotrophic archaea.</title>
        <authorList>
            <person name="Chadwick G.L."/>
            <person name="Skennerton C.T."/>
            <person name="Laso-Perez R."/>
            <person name="Leu A.O."/>
            <person name="Speth D.R."/>
            <person name="Yu H."/>
            <person name="Morgan-Lang C."/>
            <person name="Hatzenpichler R."/>
            <person name="Goudeau D."/>
            <person name="Malmstrom R."/>
            <person name="Brazelton W.J."/>
            <person name="Woyke T."/>
            <person name="Hallam S.J."/>
            <person name="Tyson G.W."/>
            <person name="Wegener G."/>
            <person name="Boetius A."/>
            <person name="Orphan V."/>
        </authorList>
    </citation>
    <scope>NUCLEOTIDE SEQUENCE</scope>
</reference>
<accession>A0A7G9YY97</accession>